<gene>
    <name evidence="9" type="ORF">AMST5_01799</name>
</gene>
<evidence type="ECO:0000256" key="4">
    <source>
        <dbReference type="ARBA" id="ARBA00022741"/>
    </source>
</evidence>
<feature type="domain" description="tRNA(Ile)-lysidine/2-thiocytidine synthase N-terminal" evidence="8">
    <location>
        <begin position="16"/>
        <end position="194"/>
    </location>
</feature>
<sequence length="332" mass="35500">MTLERALDLLAPTKSLLLAVSGGPDSVALMLLCANWPERAGHDIAVATVDHGLRSDSRAEAETVCGWARALGFEHHLLTWTGEKPATRIQERAREARYGLLTDCARAIGAGAVVTAHHADDQAETILFRLTRGSGVTGLSGMAPVARLGALTLLRPLLDLRKSALVGVCRAGGHPFFSDPSNADQAYARARIRKLLPALDELGLDTDALLRLGARAARADAALDACARDLRARAVREAGPQLASFDADPLREAPIELFQRVVAAEIARLAPDAQIRLDRLERAVARLAEALQSRKALRLTLCGLILDLTGNVMKLEPAPRRRTPPPEACGGS</sequence>
<dbReference type="GO" id="GO:0008033">
    <property type="term" value="P:tRNA processing"/>
    <property type="evidence" value="ECO:0007669"/>
    <property type="project" value="UniProtKB-KW"/>
</dbReference>
<evidence type="ECO:0000313" key="9">
    <source>
        <dbReference type="EMBL" id="CAJ0865789.1"/>
    </source>
</evidence>
<dbReference type="Gene3D" id="3.40.50.620">
    <property type="entry name" value="HUPs"/>
    <property type="match status" value="1"/>
</dbReference>
<evidence type="ECO:0000256" key="5">
    <source>
        <dbReference type="ARBA" id="ARBA00022840"/>
    </source>
</evidence>
<dbReference type="NCBIfam" id="TIGR02432">
    <property type="entry name" value="lysidine_TilS_N"/>
    <property type="match status" value="1"/>
</dbReference>
<dbReference type="PANTHER" id="PTHR43033">
    <property type="entry name" value="TRNA(ILE)-LYSIDINE SYNTHASE-RELATED"/>
    <property type="match status" value="1"/>
</dbReference>
<organism evidence="9">
    <name type="scientific">freshwater sediment metagenome</name>
    <dbReference type="NCBI Taxonomy" id="556182"/>
    <lineage>
        <taxon>unclassified sequences</taxon>
        <taxon>metagenomes</taxon>
        <taxon>ecological metagenomes</taxon>
    </lineage>
</organism>
<evidence type="ECO:0000256" key="1">
    <source>
        <dbReference type="ARBA" id="ARBA00013267"/>
    </source>
</evidence>
<dbReference type="InterPro" id="IPR012094">
    <property type="entry name" value="tRNA_Ile_lys_synt"/>
</dbReference>
<accession>A0AA48M1L3</accession>
<dbReference type="EC" id="6.3.4.19" evidence="1"/>
<dbReference type="CDD" id="cd01992">
    <property type="entry name" value="TilS_N"/>
    <property type="match status" value="1"/>
</dbReference>
<keyword evidence="2" id="KW-0436">Ligase</keyword>
<feature type="coiled-coil region" evidence="7">
    <location>
        <begin position="270"/>
        <end position="297"/>
    </location>
</feature>
<dbReference type="AlphaFoldDB" id="A0AA48M1L3"/>
<evidence type="ECO:0000256" key="7">
    <source>
        <dbReference type="SAM" id="Coils"/>
    </source>
</evidence>
<reference evidence="9" key="1">
    <citation type="submission" date="2023-07" db="EMBL/GenBank/DDBJ databases">
        <authorList>
            <person name="Pelsma A.J. K."/>
        </authorList>
    </citation>
    <scope>NUCLEOTIDE SEQUENCE</scope>
</reference>
<proteinExistence type="inferred from homology"/>
<dbReference type="Pfam" id="PF01171">
    <property type="entry name" value="ATP_bind_3"/>
    <property type="match status" value="1"/>
</dbReference>
<keyword evidence="4" id="KW-0547">Nucleotide-binding</keyword>
<evidence type="ECO:0000256" key="3">
    <source>
        <dbReference type="ARBA" id="ARBA00022694"/>
    </source>
</evidence>
<comment type="catalytic activity">
    <reaction evidence="6">
        <text>cytidine(34) in tRNA(Ile2) + L-lysine + ATP = lysidine(34) in tRNA(Ile2) + AMP + diphosphate + H(+)</text>
        <dbReference type="Rhea" id="RHEA:43744"/>
        <dbReference type="Rhea" id="RHEA-COMP:10625"/>
        <dbReference type="Rhea" id="RHEA-COMP:10670"/>
        <dbReference type="ChEBI" id="CHEBI:15378"/>
        <dbReference type="ChEBI" id="CHEBI:30616"/>
        <dbReference type="ChEBI" id="CHEBI:32551"/>
        <dbReference type="ChEBI" id="CHEBI:33019"/>
        <dbReference type="ChEBI" id="CHEBI:82748"/>
        <dbReference type="ChEBI" id="CHEBI:83665"/>
        <dbReference type="ChEBI" id="CHEBI:456215"/>
        <dbReference type="EC" id="6.3.4.19"/>
    </reaction>
</comment>
<evidence type="ECO:0000256" key="6">
    <source>
        <dbReference type="ARBA" id="ARBA00048539"/>
    </source>
</evidence>
<dbReference type="GO" id="GO:0032267">
    <property type="term" value="F:tRNA(Ile)-lysidine synthase activity"/>
    <property type="evidence" value="ECO:0007669"/>
    <property type="project" value="UniProtKB-EC"/>
</dbReference>
<dbReference type="HAMAP" id="MF_01161">
    <property type="entry name" value="tRNA_Ile_lys_synt"/>
    <property type="match status" value="1"/>
</dbReference>
<dbReference type="InterPro" id="IPR014729">
    <property type="entry name" value="Rossmann-like_a/b/a_fold"/>
</dbReference>
<dbReference type="SUPFAM" id="SSF52402">
    <property type="entry name" value="Adenine nucleotide alpha hydrolases-like"/>
    <property type="match status" value="1"/>
</dbReference>
<keyword evidence="5" id="KW-0067">ATP-binding</keyword>
<protein>
    <recommendedName>
        <fullName evidence="1">tRNA(Ile)-lysidine synthetase</fullName>
        <ecNumber evidence="1">6.3.4.19</ecNumber>
    </recommendedName>
</protein>
<dbReference type="PANTHER" id="PTHR43033:SF1">
    <property type="entry name" value="TRNA(ILE)-LYSIDINE SYNTHASE-RELATED"/>
    <property type="match status" value="1"/>
</dbReference>
<evidence type="ECO:0000259" key="8">
    <source>
        <dbReference type="Pfam" id="PF01171"/>
    </source>
</evidence>
<evidence type="ECO:0000256" key="2">
    <source>
        <dbReference type="ARBA" id="ARBA00022598"/>
    </source>
</evidence>
<keyword evidence="3" id="KW-0819">tRNA processing</keyword>
<keyword evidence="7" id="KW-0175">Coiled coil</keyword>
<dbReference type="InterPro" id="IPR012795">
    <property type="entry name" value="tRNA_Ile_lys_synt_N"/>
</dbReference>
<dbReference type="InterPro" id="IPR011063">
    <property type="entry name" value="TilS/TtcA_N"/>
</dbReference>
<dbReference type="EMBL" id="OY288114">
    <property type="protein sequence ID" value="CAJ0865789.1"/>
    <property type="molecule type" value="Genomic_DNA"/>
</dbReference>
<name>A0AA48M1L3_9ZZZZ</name>
<dbReference type="GO" id="GO:0005524">
    <property type="term" value="F:ATP binding"/>
    <property type="evidence" value="ECO:0007669"/>
    <property type="project" value="UniProtKB-KW"/>
</dbReference>